<dbReference type="CDD" id="cd09071">
    <property type="entry name" value="FAR_C"/>
    <property type="match status" value="1"/>
</dbReference>
<dbReference type="EC" id="1.2.1.84" evidence="4"/>
<comment type="function">
    <text evidence="4">Catalyzes the reduction of fatty acyl-CoA to fatty alcohols.</text>
</comment>
<dbReference type="PANTHER" id="PTHR11011:SF81">
    <property type="entry name" value="FATTY ACYL-COA REDUCTASE"/>
    <property type="match status" value="1"/>
</dbReference>
<dbReference type="GO" id="GO:0102965">
    <property type="term" value="F:alcohol-forming long-chain fatty acyl-CoA reductase activity"/>
    <property type="evidence" value="ECO:0007669"/>
    <property type="project" value="UniProtKB-EC"/>
</dbReference>
<keyword evidence="4" id="KW-0812">Transmembrane</keyword>
<proteinExistence type="inferred from homology"/>
<dbReference type="InterPro" id="IPR036291">
    <property type="entry name" value="NAD(P)-bd_dom_sf"/>
</dbReference>
<keyword evidence="3 4" id="KW-0443">Lipid metabolism</keyword>
<accession>A0AAG5DLU8</accession>
<evidence type="ECO:0000313" key="7">
    <source>
        <dbReference type="EnsemblMetazoa" id="ENSAATROPP011628"/>
    </source>
</evidence>
<keyword evidence="4" id="KW-0560">Oxidoreductase</keyword>
<dbReference type="PANTHER" id="PTHR11011">
    <property type="entry name" value="MALE STERILITY PROTEIN 2-RELATED"/>
    <property type="match status" value="1"/>
</dbReference>
<evidence type="ECO:0000256" key="4">
    <source>
        <dbReference type="RuleBase" id="RU363097"/>
    </source>
</evidence>
<dbReference type="Gene3D" id="3.40.50.720">
    <property type="entry name" value="NAD(P)-binding Rossmann-like Domain"/>
    <property type="match status" value="1"/>
</dbReference>
<comment type="similarity">
    <text evidence="1 4">Belongs to the fatty acyl-CoA reductase family.</text>
</comment>
<comment type="catalytic activity">
    <reaction evidence="4">
        <text>a long-chain fatty acyl-CoA + 2 NADPH + 2 H(+) = a long-chain primary fatty alcohol + 2 NADP(+) + CoA</text>
        <dbReference type="Rhea" id="RHEA:52716"/>
        <dbReference type="ChEBI" id="CHEBI:15378"/>
        <dbReference type="ChEBI" id="CHEBI:57287"/>
        <dbReference type="ChEBI" id="CHEBI:57783"/>
        <dbReference type="ChEBI" id="CHEBI:58349"/>
        <dbReference type="ChEBI" id="CHEBI:77396"/>
        <dbReference type="ChEBI" id="CHEBI:83139"/>
        <dbReference type="EC" id="1.2.1.84"/>
    </reaction>
</comment>
<reference evidence="7" key="1">
    <citation type="submission" date="2024-04" db="UniProtKB">
        <authorList>
            <consortium name="EnsemblMetazoa"/>
        </authorList>
    </citation>
    <scope>IDENTIFICATION</scope>
    <source>
        <strain evidence="7">EBRO</strain>
    </source>
</reference>
<name>A0AAG5DLU8_ANOAO</name>
<protein>
    <recommendedName>
        <fullName evidence="4">Fatty acyl-CoA reductase</fullName>
        <ecNumber evidence="4">1.2.1.84</ecNumber>
    </recommendedName>
</protein>
<evidence type="ECO:0000256" key="2">
    <source>
        <dbReference type="ARBA" id="ARBA00022516"/>
    </source>
</evidence>
<feature type="domain" description="Fatty acyl-CoA reductase C-terminal" evidence="5">
    <location>
        <begin position="389"/>
        <end position="477"/>
    </location>
</feature>
<evidence type="ECO:0000256" key="3">
    <source>
        <dbReference type="ARBA" id="ARBA00023098"/>
    </source>
</evidence>
<dbReference type="GO" id="GO:0080019">
    <property type="term" value="F:alcohol-forming very long-chain fatty acyl-CoA reductase activity"/>
    <property type="evidence" value="ECO:0007669"/>
    <property type="project" value="InterPro"/>
</dbReference>
<dbReference type="Proteomes" id="UP000075880">
    <property type="component" value="Unassembled WGS sequence"/>
</dbReference>
<organism evidence="7 8">
    <name type="scientific">Anopheles atroparvus</name>
    <name type="common">European mosquito</name>
    <dbReference type="NCBI Taxonomy" id="41427"/>
    <lineage>
        <taxon>Eukaryota</taxon>
        <taxon>Metazoa</taxon>
        <taxon>Ecdysozoa</taxon>
        <taxon>Arthropoda</taxon>
        <taxon>Hexapoda</taxon>
        <taxon>Insecta</taxon>
        <taxon>Pterygota</taxon>
        <taxon>Neoptera</taxon>
        <taxon>Endopterygota</taxon>
        <taxon>Diptera</taxon>
        <taxon>Nematocera</taxon>
        <taxon>Culicoidea</taxon>
        <taxon>Culicidae</taxon>
        <taxon>Anophelinae</taxon>
        <taxon>Anopheles</taxon>
    </lineage>
</organism>
<feature type="transmembrane region" description="Helical" evidence="4">
    <location>
        <begin position="380"/>
        <end position="403"/>
    </location>
</feature>
<keyword evidence="4" id="KW-1133">Transmembrane helix</keyword>
<dbReference type="EnsemblMetazoa" id="ENSAATROPT012810">
    <property type="protein sequence ID" value="ENSAATROPP011628"/>
    <property type="gene ID" value="ENSAATROPG010434"/>
</dbReference>
<dbReference type="InterPro" id="IPR013120">
    <property type="entry name" value="FAR_NAD-bd"/>
</dbReference>
<dbReference type="Pfam" id="PF03015">
    <property type="entry name" value="Sterile"/>
    <property type="match status" value="1"/>
</dbReference>
<evidence type="ECO:0000259" key="5">
    <source>
        <dbReference type="Pfam" id="PF03015"/>
    </source>
</evidence>
<sequence>MDNLSFKPNSLPFESEDHKTRLYVSDFYRNAVVLVTGGTGFVGKVLVEKLLRSFDVRKIYILLREKRNVSPPERLKQLIKDPIFETIRRTIIHHDALFAKLEAVEVDFTVDEFVKEPLKTDLLNNTQIVFHVMGNVSFNKSLQTSLESNVNSAERLYTFIRNAKNLQSIVHVSTFYSNCDRPYIEEMIYDDIPFGGLDNVRRILKPLSETEEAALTPAILGTIPNSYIFSKKSAEVMIQKQFSELPIGIFRPPIVGPSFEEPVPGWVDCFQSLTGLSVPIIEHRFLRYYGDPNATSDIVPVDYCVSAIITAACDIRARYDQRKVLETVDKTPPSVPVYNFTFDKQRVTWQQFLAFVGKSLPSAIDRTLSPLRVRITKRRILSWISFCLFYLQAYLADFILGIFKRPKCHVRTILSLDLLHQATEYFLCHAWTSRNDNIKRMRSLLSKEEETLLEFDVDRIEWKEYYNRFVAGLMNFLERKRKSRRERNRTAC</sequence>
<dbReference type="InterPro" id="IPR026055">
    <property type="entry name" value="FAR"/>
</dbReference>
<evidence type="ECO:0000313" key="8">
    <source>
        <dbReference type="Proteomes" id="UP000075880"/>
    </source>
</evidence>
<keyword evidence="4" id="KW-0472">Membrane</keyword>
<dbReference type="SUPFAM" id="SSF51735">
    <property type="entry name" value="NAD(P)-binding Rossmann-fold domains"/>
    <property type="match status" value="1"/>
</dbReference>
<evidence type="ECO:0000256" key="1">
    <source>
        <dbReference type="ARBA" id="ARBA00005928"/>
    </source>
</evidence>
<dbReference type="Pfam" id="PF07993">
    <property type="entry name" value="NAD_binding_4"/>
    <property type="match status" value="1"/>
</dbReference>
<keyword evidence="4" id="KW-0521">NADP</keyword>
<feature type="domain" description="Thioester reductase (TE)" evidence="6">
    <location>
        <begin position="35"/>
        <end position="308"/>
    </location>
</feature>
<evidence type="ECO:0000259" key="6">
    <source>
        <dbReference type="Pfam" id="PF07993"/>
    </source>
</evidence>
<dbReference type="GO" id="GO:0005777">
    <property type="term" value="C:peroxisome"/>
    <property type="evidence" value="ECO:0007669"/>
    <property type="project" value="TreeGrafter"/>
</dbReference>
<dbReference type="GO" id="GO:0035336">
    <property type="term" value="P:long-chain fatty-acyl-CoA metabolic process"/>
    <property type="evidence" value="ECO:0007669"/>
    <property type="project" value="TreeGrafter"/>
</dbReference>
<keyword evidence="2 4" id="KW-0444">Lipid biosynthesis</keyword>
<dbReference type="AlphaFoldDB" id="A0AAG5DLU8"/>
<keyword evidence="8" id="KW-1185">Reference proteome</keyword>
<dbReference type="InterPro" id="IPR033640">
    <property type="entry name" value="FAR_C"/>
</dbReference>